<gene>
    <name evidence="1" type="ORF">C2E16_13635</name>
</gene>
<organism evidence="1 2">
    <name type="scientific">Mixta calida</name>
    <dbReference type="NCBI Taxonomy" id="665913"/>
    <lineage>
        <taxon>Bacteria</taxon>
        <taxon>Pseudomonadati</taxon>
        <taxon>Pseudomonadota</taxon>
        <taxon>Gammaproteobacteria</taxon>
        <taxon>Enterobacterales</taxon>
        <taxon>Erwiniaceae</taxon>
        <taxon>Mixta</taxon>
    </lineage>
</organism>
<name>A0ABM6S362_9GAMM</name>
<sequence length="212" mass="25173">MNYFLITTANTAYYDDDEFERLCVVLKKTIDALEQKKENYCFRIFDEKIIKTLCIDESKNFTSGSFEEILNKVSFVITTPSSIMLQAMHSRKPVATLLYRDSPIFIQSGWIIYDGVNLQHVIDSMLLRDKKRMFFQQSELENTREYNSLNFTGETTEKICNQSDDFLKFVNQNLVNMLNSKFNFNAEFRFRKVYWKLKKTKVFKIIRKKIMG</sequence>
<reference evidence="1 2" key="1">
    <citation type="submission" date="2018-01" db="EMBL/GenBank/DDBJ databases">
        <title>Complete and assembled Genome of Pantoea calida DSM22759T.</title>
        <authorList>
            <person name="Stevens M.J.A."/>
            <person name="Zurfluh K."/>
            <person name="Stephan R."/>
        </authorList>
    </citation>
    <scope>NUCLEOTIDE SEQUENCE [LARGE SCALE GENOMIC DNA]</scope>
    <source>
        <strain evidence="1 2">DSM 22759</strain>
    </source>
</reference>
<proteinExistence type="predicted"/>
<evidence type="ECO:0000313" key="2">
    <source>
        <dbReference type="Proteomes" id="UP000237673"/>
    </source>
</evidence>
<dbReference type="EMBL" id="CP026378">
    <property type="protein sequence ID" value="AUY25851.1"/>
    <property type="molecule type" value="Genomic_DNA"/>
</dbReference>
<evidence type="ECO:0000313" key="1">
    <source>
        <dbReference type="EMBL" id="AUY25851.1"/>
    </source>
</evidence>
<protein>
    <submittedName>
        <fullName evidence="1">Uncharacterized protein</fullName>
    </submittedName>
</protein>
<dbReference type="Proteomes" id="UP000237673">
    <property type="component" value="Chromosome"/>
</dbReference>
<keyword evidence="2" id="KW-1185">Reference proteome</keyword>
<accession>A0ABM6S362</accession>